<gene>
    <name evidence="1" type="ORF">CA13_00500</name>
</gene>
<name>A0A5C5YUI1_9BACT</name>
<evidence type="ECO:0000313" key="1">
    <source>
        <dbReference type="EMBL" id="TWT78654.1"/>
    </source>
</evidence>
<proteinExistence type="predicted"/>
<accession>A0A5C5YUI1</accession>
<dbReference type="AlphaFoldDB" id="A0A5C5YUI1"/>
<reference evidence="1 2" key="1">
    <citation type="submission" date="2019-02" db="EMBL/GenBank/DDBJ databases">
        <title>Deep-cultivation of Planctomycetes and their phenomic and genomic characterization uncovers novel biology.</title>
        <authorList>
            <person name="Wiegand S."/>
            <person name="Jogler M."/>
            <person name="Boedeker C."/>
            <person name="Pinto D."/>
            <person name="Vollmers J."/>
            <person name="Rivas-Marin E."/>
            <person name="Kohn T."/>
            <person name="Peeters S.H."/>
            <person name="Heuer A."/>
            <person name="Rast P."/>
            <person name="Oberbeckmann S."/>
            <person name="Bunk B."/>
            <person name="Jeske O."/>
            <person name="Meyerdierks A."/>
            <person name="Storesund J.E."/>
            <person name="Kallscheuer N."/>
            <person name="Luecker S."/>
            <person name="Lage O.M."/>
            <person name="Pohl T."/>
            <person name="Merkel B.J."/>
            <person name="Hornburger P."/>
            <person name="Mueller R.-W."/>
            <person name="Bruemmer F."/>
            <person name="Labrenz M."/>
            <person name="Spormann A.M."/>
            <person name="Op Den Camp H."/>
            <person name="Overmann J."/>
            <person name="Amann R."/>
            <person name="Jetten M.S.M."/>
            <person name="Mascher T."/>
            <person name="Medema M.H."/>
            <person name="Devos D.P."/>
            <person name="Kaster A.-K."/>
            <person name="Ovreas L."/>
            <person name="Rohde M."/>
            <person name="Galperin M.Y."/>
            <person name="Jogler C."/>
        </authorList>
    </citation>
    <scope>NUCLEOTIDE SEQUENCE [LARGE SCALE GENOMIC DNA]</scope>
    <source>
        <strain evidence="1 2">CA13</strain>
    </source>
</reference>
<dbReference type="EMBL" id="SJPJ01000001">
    <property type="protein sequence ID" value="TWT78654.1"/>
    <property type="molecule type" value="Genomic_DNA"/>
</dbReference>
<sequence>MVRCRKWILNSRSPVTRSVRRLKRVMNEHRSSWNAVTLSLLALITTGCSRVESDLISVGDSMQLSRAKLVAWGGQEAYLARYTVTVPVAEDTAKPTGQSDPYVATVPAWDEDQERDNAPERYEVVDPRTQPCDGYSFADRIIVLHGNETVSDIEIVVYGDGGKSTERTFHGNRVLTRSDLVQ</sequence>
<protein>
    <submittedName>
        <fullName evidence="1">Uncharacterized protein</fullName>
    </submittedName>
</protein>
<dbReference type="Proteomes" id="UP000315010">
    <property type="component" value="Unassembled WGS sequence"/>
</dbReference>
<keyword evidence="2" id="KW-1185">Reference proteome</keyword>
<organism evidence="1 2">
    <name type="scientific">Novipirellula herctigrandis</name>
    <dbReference type="NCBI Taxonomy" id="2527986"/>
    <lineage>
        <taxon>Bacteria</taxon>
        <taxon>Pseudomonadati</taxon>
        <taxon>Planctomycetota</taxon>
        <taxon>Planctomycetia</taxon>
        <taxon>Pirellulales</taxon>
        <taxon>Pirellulaceae</taxon>
        <taxon>Novipirellula</taxon>
    </lineage>
</organism>
<evidence type="ECO:0000313" key="2">
    <source>
        <dbReference type="Proteomes" id="UP000315010"/>
    </source>
</evidence>
<comment type="caution">
    <text evidence="1">The sequence shown here is derived from an EMBL/GenBank/DDBJ whole genome shotgun (WGS) entry which is preliminary data.</text>
</comment>